<organism evidence="1 2">
    <name type="scientific">Steinernema hermaphroditum</name>
    <dbReference type="NCBI Taxonomy" id="289476"/>
    <lineage>
        <taxon>Eukaryota</taxon>
        <taxon>Metazoa</taxon>
        <taxon>Ecdysozoa</taxon>
        <taxon>Nematoda</taxon>
        <taxon>Chromadorea</taxon>
        <taxon>Rhabditida</taxon>
        <taxon>Tylenchina</taxon>
        <taxon>Panagrolaimomorpha</taxon>
        <taxon>Strongyloidoidea</taxon>
        <taxon>Steinernematidae</taxon>
        <taxon>Steinernema</taxon>
    </lineage>
</organism>
<gene>
    <name evidence="1" type="ORF">QR680_010936</name>
</gene>
<dbReference type="InterPro" id="IPR036296">
    <property type="entry name" value="SKP1-like_dim_sf"/>
</dbReference>
<evidence type="ECO:0000313" key="1">
    <source>
        <dbReference type="EMBL" id="KAK0428661.1"/>
    </source>
</evidence>
<keyword evidence="2" id="KW-1185">Reference proteome</keyword>
<dbReference type="Proteomes" id="UP001175271">
    <property type="component" value="Unassembled WGS sequence"/>
</dbReference>
<proteinExistence type="predicted"/>
<dbReference type="SUPFAM" id="SSF81382">
    <property type="entry name" value="Skp1 dimerisation domain-like"/>
    <property type="match status" value="1"/>
</dbReference>
<sequence>MTSFLQFESSEGDVFHFPTTFAAYSNFLSDQGFESIGEVIPLLSLNSSNLALLNQWIKLVNLEEPLSEEQLVEHQRNGRISQKEEDMFKSLEVGDLAKLIVTANFLECHLLTTNVVKYIMSQMRALSTEEFAKWFNRSETKESHI</sequence>
<comment type="caution">
    <text evidence="1">The sequence shown here is derived from an EMBL/GenBank/DDBJ whole genome shotgun (WGS) entry which is preliminary data.</text>
</comment>
<accession>A0AA39IQJ8</accession>
<name>A0AA39IQJ8_9BILA</name>
<protein>
    <submittedName>
        <fullName evidence="1">Uncharacterized protein</fullName>
    </submittedName>
</protein>
<dbReference type="Gene3D" id="3.30.710.10">
    <property type="entry name" value="Potassium Channel Kv1.1, Chain A"/>
    <property type="match status" value="1"/>
</dbReference>
<dbReference type="InterPro" id="IPR011333">
    <property type="entry name" value="SKP1/BTB/POZ_sf"/>
</dbReference>
<dbReference type="GO" id="GO:0006511">
    <property type="term" value="P:ubiquitin-dependent protein catabolic process"/>
    <property type="evidence" value="ECO:0007669"/>
    <property type="project" value="InterPro"/>
</dbReference>
<dbReference type="AlphaFoldDB" id="A0AA39IQJ8"/>
<dbReference type="EMBL" id="JAUCMV010000001">
    <property type="protein sequence ID" value="KAK0428661.1"/>
    <property type="molecule type" value="Genomic_DNA"/>
</dbReference>
<reference evidence="1" key="1">
    <citation type="submission" date="2023-06" db="EMBL/GenBank/DDBJ databases">
        <title>Genomic analysis of the entomopathogenic nematode Steinernema hermaphroditum.</title>
        <authorList>
            <person name="Schwarz E.M."/>
            <person name="Heppert J.K."/>
            <person name="Baniya A."/>
            <person name="Schwartz H.T."/>
            <person name="Tan C.-H."/>
            <person name="Antoshechkin I."/>
            <person name="Sternberg P.W."/>
            <person name="Goodrich-Blair H."/>
            <person name="Dillman A.R."/>
        </authorList>
    </citation>
    <scope>NUCLEOTIDE SEQUENCE</scope>
    <source>
        <strain evidence="1">PS9179</strain>
        <tissue evidence="1">Whole animal</tissue>
    </source>
</reference>
<evidence type="ECO:0000313" key="2">
    <source>
        <dbReference type="Proteomes" id="UP001175271"/>
    </source>
</evidence>